<dbReference type="OrthoDB" id="6937673at2"/>
<organism evidence="2 3">
    <name type="scientific">Pseudomonas abietaniphila</name>
    <dbReference type="NCBI Taxonomy" id="89065"/>
    <lineage>
        <taxon>Bacteria</taxon>
        <taxon>Pseudomonadati</taxon>
        <taxon>Pseudomonadota</taxon>
        <taxon>Gammaproteobacteria</taxon>
        <taxon>Pseudomonadales</taxon>
        <taxon>Pseudomonadaceae</taxon>
        <taxon>Pseudomonas</taxon>
    </lineage>
</organism>
<evidence type="ECO:0000313" key="2">
    <source>
        <dbReference type="EMBL" id="SDI44758.1"/>
    </source>
</evidence>
<proteinExistence type="predicted"/>
<keyword evidence="3" id="KW-1185">Reference proteome</keyword>
<accession>A0A1G8KMY1</accession>
<dbReference type="SUPFAM" id="SSF58100">
    <property type="entry name" value="Bacterial hemolysins"/>
    <property type="match status" value="1"/>
</dbReference>
<keyword evidence="1" id="KW-0175">Coiled coil</keyword>
<dbReference type="EMBL" id="FNCO01000013">
    <property type="protein sequence ID" value="SDI44758.1"/>
    <property type="molecule type" value="Genomic_DNA"/>
</dbReference>
<name>A0A1G8KMY1_9PSED</name>
<dbReference type="RefSeq" id="WP_074756076.1">
    <property type="nucleotide sequence ID" value="NZ_FNCO01000013.1"/>
</dbReference>
<dbReference type="Gene3D" id="1.20.1170.10">
    <property type="match status" value="1"/>
</dbReference>
<sequence>MNNSTQPDAIEETVTASETLMQASLGTLENSVRPKGLILTKDQIIDLHRYEKKALNLPTEISKVIAYLGYGSNTIAGPGLAPADFARCFTVVRNHALRWNPLQHRVKNVSGELKVFAAQMLTYGDSFQSIIADIKSAQTLRQLGIKTLEDLKRVQIEMGDAFPGIEFDADDADAAIDFGYLLDRIIAKVTDHEARTRQLKDDLANYGDDLSNEVRPAIALQLVAIENSPLKANIVKLQKEIDNLNKEIDEKSAAYKKTVMSSLESAAGLNVVGLGMAIYFGVEAEKIRKERNDLKNKRDQKINDMYEMDIILGRLGYIKADLQDLEMLTIEADCATKNLITLWNKLHTYALQSREESERIDDAMRATLFVYHFEQVVAPWKLIAEEADQLLSVFAEADAEMAKDLKKSY</sequence>
<gene>
    <name evidence="2" type="ORF">SAMN05216605_113153</name>
</gene>
<protein>
    <recommendedName>
        <fullName evidence="4">Binary cytotoxin component</fullName>
    </recommendedName>
</protein>
<dbReference type="AlphaFoldDB" id="A0A1G8KMY1"/>
<dbReference type="NCBIfam" id="NF033928">
    <property type="entry name" value="alph_xenorhab_A"/>
    <property type="match status" value="1"/>
</dbReference>
<evidence type="ECO:0000313" key="3">
    <source>
        <dbReference type="Proteomes" id="UP000182894"/>
    </source>
</evidence>
<reference evidence="3" key="1">
    <citation type="submission" date="2016-10" db="EMBL/GenBank/DDBJ databases">
        <authorList>
            <person name="Varghese N."/>
            <person name="Submissions S."/>
        </authorList>
    </citation>
    <scope>NUCLEOTIDE SEQUENCE [LARGE SCALE GENOMIC DNA]</scope>
    <source>
        <strain evidence="3">ATCC 700689</strain>
    </source>
</reference>
<dbReference type="CDD" id="cd22657">
    <property type="entry name" value="ClyA_XaxA-like"/>
    <property type="match status" value="1"/>
</dbReference>
<dbReference type="STRING" id="89065.SAMN05216605_113153"/>
<dbReference type="Proteomes" id="UP000182894">
    <property type="component" value="Unassembled WGS sequence"/>
</dbReference>
<feature type="coiled-coil region" evidence="1">
    <location>
        <begin position="227"/>
        <end position="254"/>
    </location>
</feature>
<evidence type="ECO:0008006" key="4">
    <source>
        <dbReference type="Google" id="ProtNLM"/>
    </source>
</evidence>
<evidence type="ECO:0000256" key="1">
    <source>
        <dbReference type="SAM" id="Coils"/>
    </source>
</evidence>